<feature type="domain" description="Letm1 RBD" evidence="2">
    <location>
        <begin position="1"/>
        <end position="63"/>
    </location>
</feature>
<sequence>MLPSTFQDKMKERETLKTRLNAILDYSKFLQDTVKEMAKEVQNIRSGEIKKIVIEDLDEFLSKLFALEKKNAPLVIPIGKMIFLDLFAEVKPILTTFDQFYGAPYIWCMLHNIIGNVEMYSVLDSLGSGPVDGRISNNSTMIGVGMSMEGIEQSCSL</sequence>
<dbReference type="Gene3D" id="3.20.20.80">
    <property type="entry name" value="Glycosidases"/>
    <property type="match status" value="1"/>
</dbReference>
<dbReference type="EMBL" id="OX465086">
    <property type="protein sequence ID" value="CAI9259406.1"/>
    <property type="molecule type" value="Genomic_DNA"/>
</dbReference>
<dbReference type="AlphaFoldDB" id="A0AA35UJK5"/>
<dbReference type="PANTHER" id="PTHR12872">
    <property type="entry name" value="ALPHA-N-ACETYLGLUCOSAMINIDASE"/>
    <property type="match status" value="1"/>
</dbReference>
<dbReference type="InterPro" id="IPR007781">
    <property type="entry name" value="NAGLU"/>
</dbReference>
<dbReference type="Pfam" id="PF05089">
    <property type="entry name" value="NAGLU"/>
    <property type="match status" value="1"/>
</dbReference>
<reference evidence="3" key="1">
    <citation type="submission" date="2023-04" db="EMBL/GenBank/DDBJ databases">
        <authorList>
            <person name="Vijverberg K."/>
            <person name="Xiong W."/>
            <person name="Schranz E."/>
        </authorList>
    </citation>
    <scope>NUCLEOTIDE SEQUENCE</scope>
</reference>
<evidence type="ECO:0000313" key="4">
    <source>
        <dbReference type="Proteomes" id="UP001177003"/>
    </source>
</evidence>
<gene>
    <name evidence="3" type="ORF">LSALG_LOCUS301</name>
</gene>
<organism evidence="3 4">
    <name type="scientific">Lactuca saligna</name>
    <name type="common">Willowleaf lettuce</name>
    <dbReference type="NCBI Taxonomy" id="75948"/>
    <lineage>
        <taxon>Eukaryota</taxon>
        <taxon>Viridiplantae</taxon>
        <taxon>Streptophyta</taxon>
        <taxon>Embryophyta</taxon>
        <taxon>Tracheophyta</taxon>
        <taxon>Spermatophyta</taxon>
        <taxon>Magnoliopsida</taxon>
        <taxon>eudicotyledons</taxon>
        <taxon>Gunneridae</taxon>
        <taxon>Pentapetalae</taxon>
        <taxon>asterids</taxon>
        <taxon>campanulids</taxon>
        <taxon>Asterales</taxon>
        <taxon>Asteraceae</taxon>
        <taxon>Cichorioideae</taxon>
        <taxon>Cichorieae</taxon>
        <taxon>Lactucinae</taxon>
        <taxon>Lactuca</taxon>
    </lineage>
</organism>
<dbReference type="InterPro" id="IPR033122">
    <property type="entry name" value="LETM1-like_RBD"/>
</dbReference>
<feature type="domain" description="Alpha-N-acetylglucosaminidase tim-barrel" evidence="1">
    <location>
        <begin position="76"/>
        <end position="153"/>
    </location>
</feature>
<dbReference type="Proteomes" id="UP001177003">
    <property type="component" value="Chromosome 0"/>
</dbReference>
<protein>
    <submittedName>
        <fullName evidence="3">Uncharacterized protein</fullName>
    </submittedName>
</protein>
<dbReference type="InterPro" id="IPR024733">
    <property type="entry name" value="NAGLU_tim-barrel"/>
</dbReference>
<dbReference type="PANTHER" id="PTHR12872:SF3">
    <property type="entry name" value="ALPHA-N-ACETYLGLUCOSAMINIDASE"/>
    <property type="match status" value="1"/>
</dbReference>
<dbReference type="GO" id="GO:0043022">
    <property type="term" value="F:ribosome binding"/>
    <property type="evidence" value="ECO:0007669"/>
    <property type="project" value="InterPro"/>
</dbReference>
<dbReference type="Pfam" id="PF07766">
    <property type="entry name" value="LETM1_RBD"/>
    <property type="match status" value="1"/>
</dbReference>
<evidence type="ECO:0000259" key="1">
    <source>
        <dbReference type="Pfam" id="PF05089"/>
    </source>
</evidence>
<accession>A0AA35UJK5</accession>
<proteinExistence type="predicted"/>
<evidence type="ECO:0000259" key="2">
    <source>
        <dbReference type="Pfam" id="PF07766"/>
    </source>
</evidence>
<name>A0AA35UJK5_LACSI</name>
<evidence type="ECO:0000313" key="3">
    <source>
        <dbReference type="EMBL" id="CAI9259406.1"/>
    </source>
</evidence>
<keyword evidence="4" id="KW-1185">Reference proteome</keyword>